<reference evidence="1" key="2">
    <citation type="submission" date="2011-02" db="EMBL/GenBank/DDBJ databases">
        <authorList>
            <person name="MacLean D."/>
        </authorList>
    </citation>
    <scope>NUCLEOTIDE SEQUENCE</scope>
</reference>
<dbReference type="EMBL" id="FR824197">
    <property type="protein sequence ID" value="CCA22380.1"/>
    <property type="molecule type" value="Genomic_DNA"/>
</dbReference>
<proteinExistence type="predicted"/>
<organism evidence="1">
    <name type="scientific">Albugo laibachii Nc14</name>
    <dbReference type="NCBI Taxonomy" id="890382"/>
    <lineage>
        <taxon>Eukaryota</taxon>
        <taxon>Sar</taxon>
        <taxon>Stramenopiles</taxon>
        <taxon>Oomycota</taxon>
        <taxon>Peronosporomycetes</taxon>
        <taxon>Albuginales</taxon>
        <taxon>Albuginaceae</taxon>
        <taxon>Albugo</taxon>
    </lineage>
</organism>
<protein>
    <submittedName>
        <fullName evidence="1">AlNc14C152G7555 protein</fullName>
    </submittedName>
</protein>
<sequence length="142" mass="15810">MSALSIQIPHARPITASRLPNLRNNRCCGFANASNTSCPSSQVQPSERKADKIRRELVISTPDESAKLNALVFSPGWLSKFQSRHRLTSKCVHGETASVNRAAVEKARAALQELARGYERHSVFDIDDTAFSSSEFRRRRPS</sequence>
<reference evidence="1" key="1">
    <citation type="journal article" date="2011" name="PLoS Biol.">
        <title>Gene gain and loss during evolution of obligate parasitism in the white rust pathogen of Arabidopsis thaliana.</title>
        <authorList>
            <person name="Kemen E."/>
            <person name="Gardiner A."/>
            <person name="Schultz-Larsen T."/>
            <person name="Kemen A.C."/>
            <person name="Balmuth A.L."/>
            <person name="Robert-Seilaniantz A."/>
            <person name="Bailey K."/>
            <person name="Holub E."/>
            <person name="Studholme D.J."/>
            <person name="Maclean D."/>
            <person name="Jones J.D."/>
        </authorList>
    </citation>
    <scope>NUCLEOTIDE SEQUENCE</scope>
</reference>
<evidence type="ECO:0000313" key="1">
    <source>
        <dbReference type="EMBL" id="CCA22380.1"/>
    </source>
</evidence>
<gene>
    <name evidence="1" type="primary">AlNc14C152G7555</name>
    <name evidence="1" type="ORF">ALNC14_085230</name>
</gene>
<name>F0WM52_9STRA</name>
<dbReference type="HOGENOM" id="CLU_1819400_0_0_1"/>
<accession>F0WM52</accession>
<dbReference type="AlphaFoldDB" id="F0WM52"/>